<dbReference type="EMBL" id="UHDZ01000001">
    <property type="protein sequence ID" value="SUM74154.1"/>
    <property type="molecule type" value="Genomic_DNA"/>
</dbReference>
<proteinExistence type="inferred from homology"/>
<dbReference type="EC" id="2.7.1.113" evidence="9"/>
<keyword evidence="10" id="KW-1185">Reference proteome</keyword>
<feature type="active site" description="Proton acceptor" evidence="6">
    <location>
        <position position="96"/>
    </location>
</feature>
<evidence type="ECO:0000256" key="5">
    <source>
        <dbReference type="ARBA" id="ARBA00022840"/>
    </source>
</evidence>
<dbReference type="GO" id="GO:0005524">
    <property type="term" value="F:ATP binding"/>
    <property type="evidence" value="ECO:0007669"/>
    <property type="project" value="UniProtKB-KW"/>
</dbReference>
<dbReference type="InterPro" id="IPR050566">
    <property type="entry name" value="Deoxyribonucleoside_kinase"/>
</dbReference>
<keyword evidence="3 7" id="KW-0547">Nucleotide-binding</keyword>
<dbReference type="Pfam" id="PF01712">
    <property type="entry name" value="dNK"/>
    <property type="match status" value="1"/>
</dbReference>
<dbReference type="Gene3D" id="3.40.50.300">
    <property type="entry name" value="P-loop containing nucleotide triphosphate hydrolases"/>
    <property type="match status" value="1"/>
</dbReference>
<dbReference type="AlphaFoldDB" id="A0A380H832"/>
<evidence type="ECO:0000256" key="6">
    <source>
        <dbReference type="PIRSR" id="PIRSR000705-1"/>
    </source>
</evidence>
<dbReference type="GO" id="GO:0004138">
    <property type="term" value="F:deoxyguanosine kinase activity"/>
    <property type="evidence" value="ECO:0007669"/>
    <property type="project" value="UniProtKB-EC"/>
</dbReference>
<protein>
    <submittedName>
        <fullName evidence="9">Deoxypurine kinase</fullName>
        <ecNumber evidence="9">2.7.1.113</ecNumber>
    </submittedName>
</protein>
<gene>
    <name evidence="9" type="primary">dgk</name>
    <name evidence="9" type="ORF">NCTC11807_02447</name>
</gene>
<evidence type="ECO:0000256" key="2">
    <source>
        <dbReference type="ARBA" id="ARBA00022679"/>
    </source>
</evidence>
<evidence type="ECO:0000259" key="8">
    <source>
        <dbReference type="Pfam" id="PF01712"/>
    </source>
</evidence>
<sequence length="217" mass="25367">MVQYSLSILTFGEVIMNKPFIAIEGPIGVGKSSLANRLSHSLGFYEEKEIVDENPFLSDFYDDIEKWSFQTEMFFLCNRYKQIRDIEELRQGVVSDYHIHKNKIFAKNTLNASEFDKFSRIFDILTEDLEMPNIIIFLDADLEVLKSRIAKRNRSFESHIEDDYLLTLKKDYQAYYESLKNEGANIVLIDTTNVDFVENEDDYQDILNIVKPMIGAR</sequence>
<dbReference type="PANTHER" id="PTHR10513:SF46">
    <property type="entry name" value="DEOXYGUANOSINE KINASE"/>
    <property type="match status" value="1"/>
</dbReference>
<keyword evidence="5 7" id="KW-0067">ATP-binding</keyword>
<dbReference type="PANTHER" id="PTHR10513">
    <property type="entry name" value="DEOXYNUCLEOSIDE KINASE"/>
    <property type="match status" value="1"/>
</dbReference>
<evidence type="ECO:0000313" key="10">
    <source>
        <dbReference type="Proteomes" id="UP000255425"/>
    </source>
</evidence>
<reference evidence="9 10" key="1">
    <citation type="submission" date="2018-06" db="EMBL/GenBank/DDBJ databases">
        <authorList>
            <consortium name="Pathogen Informatics"/>
            <person name="Doyle S."/>
        </authorList>
    </citation>
    <scope>NUCLEOTIDE SEQUENCE [LARGE SCALE GENOMIC DNA]</scope>
    <source>
        <strain evidence="9 10">NCTC11807</strain>
    </source>
</reference>
<dbReference type="Proteomes" id="UP000255425">
    <property type="component" value="Unassembled WGS sequence"/>
</dbReference>
<dbReference type="InterPro" id="IPR027417">
    <property type="entry name" value="P-loop_NTPase"/>
</dbReference>
<accession>A0A380H832</accession>
<keyword evidence="2 9" id="KW-0808">Transferase</keyword>
<evidence type="ECO:0000256" key="3">
    <source>
        <dbReference type="ARBA" id="ARBA00022741"/>
    </source>
</evidence>
<evidence type="ECO:0000256" key="7">
    <source>
        <dbReference type="PIRSR" id="PIRSR000705-3"/>
    </source>
</evidence>
<feature type="domain" description="Deoxynucleoside kinase" evidence="8">
    <location>
        <begin position="21"/>
        <end position="214"/>
    </location>
</feature>
<keyword evidence="4 9" id="KW-0418">Kinase</keyword>
<dbReference type="SUPFAM" id="SSF52540">
    <property type="entry name" value="P-loop containing nucleoside triphosphate hydrolases"/>
    <property type="match status" value="1"/>
</dbReference>
<feature type="binding site" evidence="7">
    <location>
        <begin position="25"/>
        <end position="33"/>
    </location>
    <ligand>
        <name>ATP</name>
        <dbReference type="ChEBI" id="CHEBI:30616"/>
    </ligand>
</feature>
<name>A0A380H832_9STAP</name>
<dbReference type="InterPro" id="IPR031314">
    <property type="entry name" value="DNK_dom"/>
</dbReference>
<dbReference type="FunFam" id="3.40.50.300:FF:000659">
    <property type="entry name" value="Deoxyguanosine kinase"/>
    <property type="match status" value="1"/>
</dbReference>
<feature type="binding site" evidence="7">
    <location>
        <begin position="148"/>
        <end position="152"/>
    </location>
    <ligand>
        <name>ATP</name>
        <dbReference type="ChEBI" id="CHEBI:30616"/>
    </ligand>
</feature>
<dbReference type="PIRSF" id="PIRSF000705">
    <property type="entry name" value="DNK"/>
    <property type="match status" value="1"/>
</dbReference>
<evidence type="ECO:0000256" key="1">
    <source>
        <dbReference type="ARBA" id="ARBA00007420"/>
    </source>
</evidence>
<organism evidence="9 10">
    <name type="scientific">Staphylococcus saccharolyticus</name>
    <dbReference type="NCBI Taxonomy" id="33028"/>
    <lineage>
        <taxon>Bacteria</taxon>
        <taxon>Bacillati</taxon>
        <taxon>Bacillota</taxon>
        <taxon>Bacilli</taxon>
        <taxon>Bacillales</taxon>
        <taxon>Staphylococcaceae</taxon>
        <taxon>Staphylococcus</taxon>
    </lineage>
</organism>
<comment type="similarity">
    <text evidence="1">Belongs to the DCK/DGK family.</text>
</comment>
<dbReference type="GO" id="GO:0005737">
    <property type="term" value="C:cytoplasm"/>
    <property type="evidence" value="ECO:0007669"/>
    <property type="project" value="TreeGrafter"/>
</dbReference>
<dbReference type="CDD" id="cd01673">
    <property type="entry name" value="dNK"/>
    <property type="match status" value="1"/>
</dbReference>
<dbReference type="InterPro" id="IPR002624">
    <property type="entry name" value="DCK/DGK"/>
</dbReference>
<evidence type="ECO:0000256" key="4">
    <source>
        <dbReference type="ARBA" id="ARBA00022777"/>
    </source>
</evidence>
<evidence type="ECO:0000313" key="9">
    <source>
        <dbReference type="EMBL" id="SUM74154.1"/>
    </source>
</evidence>